<dbReference type="PATRIC" id="fig|134601.6.peg.1709"/>
<dbReference type="Pfam" id="PF12680">
    <property type="entry name" value="SnoaL_2"/>
    <property type="match status" value="1"/>
</dbReference>
<evidence type="ECO:0000313" key="2">
    <source>
        <dbReference type="EMBL" id="AKS31876.1"/>
    </source>
</evidence>
<reference evidence="2 3" key="1">
    <citation type="submission" date="2015-07" db="EMBL/GenBank/DDBJ databases">
        <title>Complete genome sequence of Mycobacterium goodii X7B, a facultative thermophilic biodesulfurizing bacterium.</title>
        <authorList>
            <person name="Yu B."/>
            <person name="Li F."/>
            <person name="Xu P."/>
        </authorList>
    </citation>
    <scope>NUCLEOTIDE SEQUENCE [LARGE SCALE GENOMIC DNA]</scope>
    <source>
        <strain evidence="2 3">X7B</strain>
    </source>
</reference>
<dbReference type="AlphaFoldDB" id="A0A0K0X359"/>
<feature type="domain" description="SnoaL-like" evidence="1">
    <location>
        <begin position="12"/>
        <end position="107"/>
    </location>
</feature>
<name>A0A0K0X359_MYCGD</name>
<dbReference type="OrthoDB" id="333383at2"/>
<organism evidence="2 3">
    <name type="scientific">Mycolicibacterium goodii</name>
    <name type="common">Mycobacterium goodii</name>
    <dbReference type="NCBI Taxonomy" id="134601"/>
    <lineage>
        <taxon>Bacteria</taxon>
        <taxon>Bacillati</taxon>
        <taxon>Actinomycetota</taxon>
        <taxon>Actinomycetes</taxon>
        <taxon>Mycobacteriales</taxon>
        <taxon>Mycobacteriaceae</taxon>
        <taxon>Mycolicibacterium</taxon>
    </lineage>
</organism>
<dbReference type="KEGG" id="mgo:AFA91_08255"/>
<protein>
    <recommendedName>
        <fullName evidence="1">SnoaL-like domain-containing protein</fullName>
    </recommendedName>
</protein>
<gene>
    <name evidence="2" type="ORF">AFA91_08255</name>
</gene>
<dbReference type="EMBL" id="CP012150">
    <property type="protein sequence ID" value="AKS31876.1"/>
    <property type="molecule type" value="Genomic_DNA"/>
</dbReference>
<dbReference type="Proteomes" id="UP000062255">
    <property type="component" value="Chromosome"/>
</dbReference>
<dbReference type="RefSeq" id="WP_049744292.1">
    <property type="nucleotide sequence ID" value="NZ_CP012150.1"/>
</dbReference>
<dbReference type="InterPro" id="IPR037401">
    <property type="entry name" value="SnoaL-like"/>
</dbReference>
<dbReference type="Gene3D" id="3.10.450.50">
    <property type="match status" value="1"/>
</dbReference>
<accession>A0A0K0X359</accession>
<dbReference type="InterPro" id="IPR032710">
    <property type="entry name" value="NTF2-like_dom_sf"/>
</dbReference>
<evidence type="ECO:0000259" key="1">
    <source>
        <dbReference type="Pfam" id="PF12680"/>
    </source>
</evidence>
<dbReference type="SUPFAM" id="SSF54427">
    <property type="entry name" value="NTF2-like"/>
    <property type="match status" value="1"/>
</dbReference>
<sequence>MSSVRALQESAWDAECRHDVDRLLDHFRPDATFYAYGQPPQQGHDAIRRLTEDFYRSYPELEIDVLGEWTNGDSSAAFEFLARLKDTDGERFTLRGVTLVEVEDGKFKTVRYYEETPVPVTD</sequence>
<evidence type="ECO:0000313" key="3">
    <source>
        <dbReference type="Proteomes" id="UP000062255"/>
    </source>
</evidence>
<proteinExistence type="predicted"/>